<evidence type="ECO:0000256" key="6">
    <source>
        <dbReference type="ARBA" id="ARBA00022953"/>
    </source>
</evidence>
<accession>A0A514CYT1</accession>
<dbReference type="GO" id="GO:0000166">
    <property type="term" value="F:nucleotide binding"/>
    <property type="evidence" value="ECO:0007669"/>
    <property type="project" value="UniProtKB-KW"/>
</dbReference>
<dbReference type="GO" id="GO:0016787">
    <property type="term" value="F:hydrolase activity"/>
    <property type="evidence" value="ECO:0007669"/>
    <property type="project" value="UniProtKB-KW"/>
</dbReference>
<evidence type="ECO:0000256" key="5">
    <source>
        <dbReference type="ARBA" id="ARBA00022801"/>
    </source>
</evidence>
<sequence length="681" mass="77017">MCTIAWADCVILRVPEEQQVYIRTPGINFYKDIRKHFRDIQPQGQVYRPHVTYDASREYVVIEKADEWIPLNPRHLGADRAVASMDNARGYCGLPYIMPESKYGFTVSGIHVAGSQTHRYNYYSTITKTRVDEAVNALLGVYTYDDVLPRFDGSSPAFPLLNPAEKIGMVVPGTTPQGAIPRGHPIPFIPSDSCITDSDLHPDNPMPYIDDQGPIVIDWHKPTRRPAVLQRQPGKPPPATFALRKYSTVAGEPNVSPPLREVDLTRVDFSDYLPPNWKAPTDPLMTIEEACNSLDFSKSAGFPESCSGIGRRQLVMYDDGRIKPAFRARVESVISLLSTNIRPAVVVDTLKDELLPNEDVDEGKARLFCVMELSYVVIAIMYFKRSFDALTTTPFETPIAIGLNAHSSDWTLLHARLASNGVGNTIAFDFKGHEFTLHPRLPARFAAAFDEWVPLDDDHTRLRTNLIFSLLFVTHLFGSTVYSVRKGQGSGSLLTSMYSSFCTYVVMAVCWYYIVGPDKKFKDYVQVTIQGDDLLATVRDTPIYTQVSLAAAAKLLFGMHATSFDKRRDLTQYENLYEVEFLKRSFRVVTPFLVLAPLRISVVYETAMWEKERATREDLHNTHLSVLNECVHHGHQIYEKLRKLFVRHNQAARNGYTYPSHADQWLKLCESHSITHVQSPQ</sequence>
<organism evidence="9">
    <name type="scientific">Picornavirales sp</name>
    <dbReference type="NCBI Taxonomy" id="1955153"/>
    <lineage>
        <taxon>Viruses</taxon>
        <taxon>Riboviria</taxon>
        <taxon>Orthornavirae</taxon>
        <taxon>Pisuviricota</taxon>
        <taxon>Pisoniviricetes</taxon>
        <taxon>Picornavirales</taxon>
    </lineage>
</organism>
<keyword evidence="2" id="KW-0808">Transferase</keyword>
<reference evidence="9" key="1">
    <citation type="submission" date="2019-05" db="EMBL/GenBank/DDBJ databases">
        <title>Metatranscriptomic reconstruction reveals RNA viruses with the potential to shape carbon cycling in soil.</title>
        <authorList>
            <person name="Starr E.P."/>
            <person name="Nuccio E."/>
            <person name="Pett-Ridge J."/>
            <person name="Banfield J.F."/>
            <person name="Firestone M.K."/>
        </authorList>
    </citation>
    <scope>NUCLEOTIDE SEQUENCE</scope>
    <source>
        <strain evidence="9">H4_Bulk_46_scaffold_1349</strain>
    </source>
</reference>
<evidence type="ECO:0000256" key="7">
    <source>
        <dbReference type="SAM" id="Phobius"/>
    </source>
</evidence>
<keyword evidence="7" id="KW-0812">Transmembrane</keyword>
<evidence type="ECO:0000256" key="3">
    <source>
        <dbReference type="ARBA" id="ARBA00022695"/>
    </source>
</evidence>
<dbReference type="Pfam" id="PF00680">
    <property type="entry name" value="RdRP_1"/>
    <property type="match status" value="1"/>
</dbReference>
<keyword evidence="3" id="KW-0548">Nucleotidyltransferase</keyword>
<evidence type="ECO:0000259" key="8">
    <source>
        <dbReference type="Pfam" id="PF00680"/>
    </source>
</evidence>
<evidence type="ECO:0000256" key="1">
    <source>
        <dbReference type="ARBA" id="ARBA00022484"/>
    </source>
</evidence>
<dbReference type="GO" id="GO:0003968">
    <property type="term" value="F:RNA-directed RNA polymerase activity"/>
    <property type="evidence" value="ECO:0007669"/>
    <property type="project" value="UniProtKB-KW"/>
</dbReference>
<dbReference type="InterPro" id="IPR043128">
    <property type="entry name" value="Rev_trsase/Diguanyl_cyclase"/>
</dbReference>
<keyword evidence="7" id="KW-0472">Membrane</keyword>
<evidence type="ECO:0000256" key="4">
    <source>
        <dbReference type="ARBA" id="ARBA00022741"/>
    </source>
</evidence>
<dbReference type="CDD" id="cd23169">
    <property type="entry name" value="ps-ssRNAv-Picornavirales"/>
    <property type="match status" value="1"/>
</dbReference>
<dbReference type="InterPro" id="IPR043502">
    <property type="entry name" value="DNA/RNA_pol_sf"/>
</dbReference>
<keyword evidence="4" id="KW-0547">Nucleotide-binding</keyword>
<gene>
    <name evidence="9" type="ORF">H4Bulk461349_000002</name>
</gene>
<keyword evidence="6" id="KW-0693">Viral RNA replication</keyword>
<dbReference type="InterPro" id="IPR001205">
    <property type="entry name" value="RNA-dir_pol_C"/>
</dbReference>
<keyword evidence="5" id="KW-0378">Hydrolase</keyword>
<feature type="transmembrane region" description="Helical" evidence="7">
    <location>
        <begin position="466"/>
        <end position="484"/>
    </location>
</feature>
<evidence type="ECO:0000313" key="9">
    <source>
        <dbReference type="EMBL" id="QDH86514.1"/>
    </source>
</evidence>
<keyword evidence="1 9" id="KW-0696">RNA-directed RNA polymerase</keyword>
<name>A0A514CYT1_9VIRU</name>
<proteinExistence type="predicted"/>
<dbReference type="GO" id="GO:0003723">
    <property type="term" value="F:RNA binding"/>
    <property type="evidence" value="ECO:0007669"/>
    <property type="project" value="InterPro"/>
</dbReference>
<feature type="domain" description="RNA-directed RNA polymerase C-terminal" evidence="8">
    <location>
        <begin position="288"/>
        <end position="641"/>
    </location>
</feature>
<dbReference type="EMBL" id="MN032730">
    <property type="protein sequence ID" value="QDH86514.1"/>
    <property type="molecule type" value="Genomic_RNA"/>
</dbReference>
<dbReference type="GO" id="GO:0006351">
    <property type="term" value="P:DNA-templated transcription"/>
    <property type="evidence" value="ECO:0007669"/>
    <property type="project" value="InterPro"/>
</dbReference>
<protein>
    <submittedName>
        <fullName evidence="9">RNA-dependent RNA polymerase</fullName>
    </submittedName>
</protein>
<dbReference type="SUPFAM" id="SSF56672">
    <property type="entry name" value="DNA/RNA polymerases"/>
    <property type="match status" value="1"/>
</dbReference>
<dbReference type="Gene3D" id="3.30.70.270">
    <property type="match status" value="1"/>
</dbReference>
<evidence type="ECO:0000256" key="2">
    <source>
        <dbReference type="ARBA" id="ARBA00022679"/>
    </source>
</evidence>
<keyword evidence="7" id="KW-1133">Transmembrane helix</keyword>
<feature type="transmembrane region" description="Helical" evidence="7">
    <location>
        <begin position="496"/>
        <end position="515"/>
    </location>
</feature>